<gene>
    <name evidence="1" type="ORF">DKX38_018571</name>
</gene>
<dbReference type="Gene3D" id="1.25.10.10">
    <property type="entry name" value="Leucine-rich Repeat Variant"/>
    <property type="match status" value="1"/>
</dbReference>
<dbReference type="InterPro" id="IPR011989">
    <property type="entry name" value="ARM-like"/>
</dbReference>
<sequence length="220" mass="24769">MGLTYCLSVFFLNNMNGLLDHNIIQWSWLKSDWVEIRNSPPWAIDSLGFVTLLKMGSSLSAEEFSVKAPATYGESLSAQVVDEQVCITDQMTSCVFSQANYIFFYLEYGLHNVVILIGDNAAMFTLMLLLGSLIHLLLAPNLSQRSISGSLLKYLSKLQVSFLKVDEEPAIRTNTTILLGNISSYLDEGRISSFRRRLSSEKDKWLTSCPDTLKINMEFL</sequence>
<evidence type="ECO:0000313" key="2">
    <source>
        <dbReference type="Proteomes" id="UP000326939"/>
    </source>
</evidence>
<protein>
    <submittedName>
        <fullName evidence="1">Uncharacterized protein</fullName>
    </submittedName>
</protein>
<organism evidence="1 2">
    <name type="scientific">Salix brachista</name>
    <dbReference type="NCBI Taxonomy" id="2182728"/>
    <lineage>
        <taxon>Eukaryota</taxon>
        <taxon>Viridiplantae</taxon>
        <taxon>Streptophyta</taxon>
        <taxon>Embryophyta</taxon>
        <taxon>Tracheophyta</taxon>
        <taxon>Spermatophyta</taxon>
        <taxon>Magnoliopsida</taxon>
        <taxon>eudicotyledons</taxon>
        <taxon>Gunneridae</taxon>
        <taxon>Pentapetalae</taxon>
        <taxon>rosids</taxon>
        <taxon>fabids</taxon>
        <taxon>Malpighiales</taxon>
        <taxon>Salicaceae</taxon>
        <taxon>Saliceae</taxon>
        <taxon>Salix</taxon>
    </lineage>
</organism>
<evidence type="ECO:0000313" key="1">
    <source>
        <dbReference type="EMBL" id="KAB5531901.1"/>
    </source>
</evidence>
<reference evidence="2" key="1">
    <citation type="journal article" date="2019" name="Gigascience">
        <title>De novo genome assembly of the endangered Acer yangbiense, a plant species with extremely small populations endemic to Yunnan Province, China.</title>
        <authorList>
            <person name="Yang J."/>
            <person name="Wariss H.M."/>
            <person name="Tao L."/>
            <person name="Zhang R."/>
            <person name="Yun Q."/>
            <person name="Hollingsworth P."/>
            <person name="Dao Z."/>
            <person name="Luo G."/>
            <person name="Guo H."/>
            <person name="Ma Y."/>
            <person name="Sun W."/>
        </authorList>
    </citation>
    <scope>NUCLEOTIDE SEQUENCE [LARGE SCALE GENOMIC DNA]</scope>
    <source>
        <strain evidence="2">cv. br00</strain>
    </source>
</reference>
<keyword evidence="2" id="KW-1185">Reference proteome</keyword>
<dbReference type="AlphaFoldDB" id="A0A5N5KNI5"/>
<name>A0A5N5KNI5_9ROSI</name>
<comment type="caution">
    <text evidence="1">The sequence shown here is derived from an EMBL/GenBank/DDBJ whole genome shotgun (WGS) entry which is preliminary data.</text>
</comment>
<dbReference type="Proteomes" id="UP000326939">
    <property type="component" value="Chromosome 12"/>
</dbReference>
<dbReference type="EMBL" id="VDCV01000012">
    <property type="protein sequence ID" value="KAB5531901.1"/>
    <property type="molecule type" value="Genomic_DNA"/>
</dbReference>
<accession>A0A5N5KNI5</accession>
<proteinExistence type="predicted"/>